<proteinExistence type="predicted"/>
<dbReference type="RefSeq" id="WP_177101097.1">
    <property type="nucleotide sequence ID" value="NZ_JACAQA010000010.1"/>
</dbReference>
<accession>A0A7Y7WRH0</accession>
<sequence>MPDRDATIADALELIALNQNALGAAIEEISRWVLERGSQNVQANVLSALQTLDINAEGIANAIELLRR</sequence>
<protein>
    <submittedName>
        <fullName evidence="1">Uncharacterized protein</fullName>
    </submittedName>
</protein>
<gene>
    <name evidence="1" type="ORF">HX830_15695</name>
</gene>
<evidence type="ECO:0000313" key="2">
    <source>
        <dbReference type="Proteomes" id="UP000522864"/>
    </source>
</evidence>
<evidence type="ECO:0000313" key="1">
    <source>
        <dbReference type="EMBL" id="NWB86321.1"/>
    </source>
</evidence>
<reference evidence="1 2" key="1">
    <citation type="submission" date="2020-04" db="EMBL/GenBank/DDBJ databases">
        <title>Molecular characterization of pseudomonads from Agaricus bisporus reveal novel blotch 2 pathogens in Western Europe.</title>
        <authorList>
            <person name="Taparia T."/>
            <person name="Krijger M."/>
            <person name="Haynes E."/>
            <person name="Elpinstone J.G."/>
            <person name="Noble R."/>
            <person name="Van Der Wolf J."/>
        </authorList>
    </citation>
    <scope>NUCLEOTIDE SEQUENCE [LARGE SCALE GENOMIC DNA]</scope>
    <source>
        <strain evidence="1 2">G9001</strain>
    </source>
</reference>
<comment type="caution">
    <text evidence="1">The sequence shown here is derived from an EMBL/GenBank/DDBJ whole genome shotgun (WGS) entry which is preliminary data.</text>
</comment>
<organism evidence="1 2">
    <name type="scientific">Pseudomonas gingeri</name>
    <dbReference type="NCBI Taxonomy" id="117681"/>
    <lineage>
        <taxon>Bacteria</taxon>
        <taxon>Pseudomonadati</taxon>
        <taxon>Pseudomonadota</taxon>
        <taxon>Gammaproteobacteria</taxon>
        <taxon>Pseudomonadales</taxon>
        <taxon>Pseudomonadaceae</taxon>
        <taxon>Pseudomonas</taxon>
    </lineage>
</organism>
<dbReference type="Proteomes" id="UP000522864">
    <property type="component" value="Unassembled WGS sequence"/>
</dbReference>
<dbReference type="EMBL" id="JACAQA010000010">
    <property type="protein sequence ID" value="NWB86321.1"/>
    <property type="molecule type" value="Genomic_DNA"/>
</dbReference>
<name>A0A7Y7WRH0_9PSED</name>
<dbReference type="AlphaFoldDB" id="A0A7Y7WRH0"/>